<organism evidence="1 2">
    <name type="scientific">Paludibaculum fermentans</name>
    <dbReference type="NCBI Taxonomy" id="1473598"/>
    <lineage>
        <taxon>Bacteria</taxon>
        <taxon>Pseudomonadati</taxon>
        <taxon>Acidobacteriota</taxon>
        <taxon>Terriglobia</taxon>
        <taxon>Bryobacterales</taxon>
        <taxon>Bryobacteraceae</taxon>
        <taxon>Paludibaculum</taxon>
    </lineage>
</organism>
<dbReference type="KEGG" id="pfer:IRI77_29005"/>
<reference evidence="1 2" key="1">
    <citation type="submission" date="2020-10" db="EMBL/GenBank/DDBJ databases">
        <title>Complete genome sequence of Paludibaculum fermentans P105T, a facultatively anaerobic acidobacterium capable of dissimilatory Fe(III) reduction.</title>
        <authorList>
            <person name="Dedysh S.N."/>
            <person name="Beletsky A.V."/>
            <person name="Kulichevskaya I.S."/>
            <person name="Mardanov A.V."/>
            <person name="Ravin N.V."/>
        </authorList>
    </citation>
    <scope>NUCLEOTIDE SEQUENCE [LARGE SCALE GENOMIC DNA]</scope>
    <source>
        <strain evidence="1 2">P105</strain>
    </source>
</reference>
<sequence length="420" mass="45939">MVLVLGSALCAQDKPPGWPLGARIPEISGQVVDAVTGKAVPGVDVTLLATAGVASFGGGGSKPLRYENIRTVSQGQFGFRSTLETQLENPMMELESYWLTVNLAFLTPAQGRQREQSGEGGAVPLGEDLSFEVSNAPMHQAAYRRPFASAPDRPWNNRAYFPLAVQFVHPCRQSWNANCVYFGTTRALRIPLIPVLDDPRGCEGIGDASLRRQCRELNLYWAAFRRAGTVEEVQAGKELCRQIDNGAASETCLKNLRMLDPELFQGQWTARHQRAAALVLTPVAELVPMGECTITEKGMPMMYMVRYLRTAPHRDVEVSQARVWVGVSETEQGSLVREVRSWVPEGVERKGVVAGQNVGVIESAGLYVAYWPSGSSFVALEFPKASGTQVGGADAVAEQATPRMRLELIQQYLARHPAPR</sequence>
<evidence type="ECO:0000313" key="1">
    <source>
        <dbReference type="EMBL" id="QOY86790.1"/>
    </source>
</evidence>
<protein>
    <submittedName>
        <fullName evidence="1">Uncharacterized protein</fullName>
    </submittedName>
</protein>
<name>A0A7S7NNH5_PALFE</name>
<dbReference type="RefSeq" id="WP_194448459.1">
    <property type="nucleotide sequence ID" value="NZ_CP063849.1"/>
</dbReference>
<dbReference type="Proteomes" id="UP000593892">
    <property type="component" value="Chromosome"/>
</dbReference>
<dbReference type="AlphaFoldDB" id="A0A7S7NNH5"/>
<gene>
    <name evidence="1" type="ORF">IRI77_29005</name>
</gene>
<dbReference type="EMBL" id="CP063849">
    <property type="protein sequence ID" value="QOY86790.1"/>
    <property type="molecule type" value="Genomic_DNA"/>
</dbReference>
<accession>A0A7S7NNH5</accession>
<keyword evidence="2" id="KW-1185">Reference proteome</keyword>
<evidence type="ECO:0000313" key="2">
    <source>
        <dbReference type="Proteomes" id="UP000593892"/>
    </source>
</evidence>
<proteinExistence type="predicted"/>